<feature type="region of interest" description="Disordered" evidence="1">
    <location>
        <begin position="52"/>
        <end position="86"/>
    </location>
</feature>
<accession>A0A9D4PLE4</accession>
<protein>
    <submittedName>
        <fullName evidence="2">Uncharacterized protein</fullName>
    </submittedName>
</protein>
<dbReference type="AlphaFoldDB" id="A0A9D4PLE4"/>
<feature type="region of interest" description="Disordered" evidence="1">
    <location>
        <begin position="1"/>
        <end position="33"/>
    </location>
</feature>
<dbReference type="EMBL" id="JABSTV010001252">
    <property type="protein sequence ID" value="KAH7946609.1"/>
    <property type="molecule type" value="Genomic_DNA"/>
</dbReference>
<reference evidence="2" key="1">
    <citation type="journal article" date="2020" name="Cell">
        <title>Large-Scale Comparative Analyses of Tick Genomes Elucidate Their Genetic Diversity and Vector Capacities.</title>
        <authorList>
            <consortium name="Tick Genome and Microbiome Consortium (TIGMIC)"/>
            <person name="Jia N."/>
            <person name="Wang J."/>
            <person name="Shi W."/>
            <person name="Du L."/>
            <person name="Sun Y."/>
            <person name="Zhan W."/>
            <person name="Jiang J.F."/>
            <person name="Wang Q."/>
            <person name="Zhang B."/>
            <person name="Ji P."/>
            <person name="Bell-Sakyi L."/>
            <person name="Cui X.M."/>
            <person name="Yuan T.T."/>
            <person name="Jiang B.G."/>
            <person name="Yang W.F."/>
            <person name="Lam T.T."/>
            <person name="Chang Q.C."/>
            <person name="Ding S.J."/>
            <person name="Wang X.J."/>
            <person name="Zhu J.G."/>
            <person name="Ruan X.D."/>
            <person name="Zhao L."/>
            <person name="Wei J.T."/>
            <person name="Ye R.Z."/>
            <person name="Que T.C."/>
            <person name="Du C.H."/>
            <person name="Zhou Y.H."/>
            <person name="Cheng J.X."/>
            <person name="Dai P.F."/>
            <person name="Guo W.B."/>
            <person name="Han X.H."/>
            <person name="Huang E.J."/>
            <person name="Li L.F."/>
            <person name="Wei W."/>
            <person name="Gao Y.C."/>
            <person name="Liu J.Z."/>
            <person name="Shao H.Z."/>
            <person name="Wang X."/>
            <person name="Wang C.C."/>
            <person name="Yang T.C."/>
            <person name="Huo Q.B."/>
            <person name="Li W."/>
            <person name="Chen H.Y."/>
            <person name="Chen S.E."/>
            <person name="Zhou L.G."/>
            <person name="Ni X.B."/>
            <person name="Tian J.H."/>
            <person name="Sheng Y."/>
            <person name="Liu T."/>
            <person name="Pan Y.S."/>
            <person name="Xia L.Y."/>
            <person name="Li J."/>
            <person name="Zhao F."/>
            <person name="Cao W.C."/>
        </authorList>
    </citation>
    <scope>NUCLEOTIDE SEQUENCE</scope>
    <source>
        <strain evidence="2">Rsan-2018</strain>
    </source>
</reference>
<reference evidence="2" key="2">
    <citation type="submission" date="2021-09" db="EMBL/GenBank/DDBJ databases">
        <authorList>
            <person name="Jia N."/>
            <person name="Wang J."/>
            <person name="Shi W."/>
            <person name="Du L."/>
            <person name="Sun Y."/>
            <person name="Zhan W."/>
            <person name="Jiang J."/>
            <person name="Wang Q."/>
            <person name="Zhang B."/>
            <person name="Ji P."/>
            <person name="Sakyi L.B."/>
            <person name="Cui X."/>
            <person name="Yuan T."/>
            <person name="Jiang B."/>
            <person name="Yang W."/>
            <person name="Lam T.T.-Y."/>
            <person name="Chang Q."/>
            <person name="Ding S."/>
            <person name="Wang X."/>
            <person name="Zhu J."/>
            <person name="Ruan X."/>
            <person name="Zhao L."/>
            <person name="Wei J."/>
            <person name="Que T."/>
            <person name="Du C."/>
            <person name="Cheng J."/>
            <person name="Dai P."/>
            <person name="Han X."/>
            <person name="Huang E."/>
            <person name="Gao Y."/>
            <person name="Liu J."/>
            <person name="Shao H."/>
            <person name="Ye R."/>
            <person name="Li L."/>
            <person name="Wei W."/>
            <person name="Wang X."/>
            <person name="Wang C."/>
            <person name="Huo Q."/>
            <person name="Li W."/>
            <person name="Guo W."/>
            <person name="Chen H."/>
            <person name="Chen S."/>
            <person name="Zhou L."/>
            <person name="Zhou L."/>
            <person name="Ni X."/>
            <person name="Tian J."/>
            <person name="Zhou Y."/>
            <person name="Sheng Y."/>
            <person name="Liu T."/>
            <person name="Pan Y."/>
            <person name="Xia L."/>
            <person name="Li J."/>
            <person name="Zhao F."/>
            <person name="Cao W."/>
        </authorList>
    </citation>
    <scope>NUCLEOTIDE SEQUENCE</scope>
    <source>
        <strain evidence="2">Rsan-2018</strain>
        <tissue evidence="2">Larvae</tissue>
    </source>
</reference>
<proteinExistence type="predicted"/>
<sequence>MCRPLRQSRRVGGCAAERRASGTTSGTEKQYGEREQLLQDISDLMREADYVPRTVPRKGNGVEPPKRNGVGARRTAGLSASTKAQKDKAMQIRDSAMSSIPVVVASDDAQTNGE</sequence>
<evidence type="ECO:0000313" key="2">
    <source>
        <dbReference type="EMBL" id="KAH7946609.1"/>
    </source>
</evidence>
<organism evidence="2 3">
    <name type="scientific">Rhipicephalus sanguineus</name>
    <name type="common">Brown dog tick</name>
    <name type="synonym">Ixodes sanguineus</name>
    <dbReference type="NCBI Taxonomy" id="34632"/>
    <lineage>
        <taxon>Eukaryota</taxon>
        <taxon>Metazoa</taxon>
        <taxon>Ecdysozoa</taxon>
        <taxon>Arthropoda</taxon>
        <taxon>Chelicerata</taxon>
        <taxon>Arachnida</taxon>
        <taxon>Acari</taxon>
        <taxon>Parasitiformes</taxon>
        <taxon>Ixodida</taxon>
        <taxon>Ixodoidea</taxon>
        <taxon>Ixodidae</taxon>
        <taxon>Rhipicephalinae</taxon>
        <taxon>Rhipicephalus</taxon>
        <taxon>Rhipicephalus</taxon>
    </lineage>
</organism>
<dbReference type="Proteomes" id="UP000821837">
    <property type="component" value="Chromosome 6"/>
</dbReference>
<evidence type="ECO:0000313" key="3">
    <source>
        <dbReference type="Proteomes" id="UP000821837"/>
    </source>
</evidence>
<dbReference type="VEuPathDB" id="VectorBase:RSAN_056080"/>
<keyword evidence="3" id="KW-1185">Reference proteome</keyword>
<gene>
    <name evidence="2" type="ORF">HPB52_001853</name>
</gene>
<name>A0A9D4PLE4_RHISA</name>
<evidence type="ECO:0000256" key="1">
    <source>
        <dbReference type="SAM" id="MobiDB-lite"/>
    </source>
</evidence>
<comment type="caution">
    <text evidence="2">The sequence shown here is derived from an EMBL/GenBank/DDBJ whole genome shotgun (WGS) entry which is preliminary data.</text>
</comment>